<dbReference type="GO" id="GO:0004787">
    <property type="term" value="F:thiamine diphosphate phosphatase activity"/>
    <property type="evidence" value="ECO:0007669"/>
    <property type="project" value="InterPro"/>
</dbReference>
<dbReference type="GO" id="GO:0017111">
    <property type="term" value="F:ribonucleoside triphosphate phosphatase activity"/>
    <property type="evidence" value="ECO:0007669"/>
    <property type="project" value="InterPro"/>
</dbReference>
<name>A0A0F9VZY4_9ZZZZ</name>
<evidence type="ECO:0000259" key="4">
    <source>
        <dbReference type="PROSITE" id="PS51462"/>
    </source>
</evidence>
<dbReference type="EMBL" id="LAZR01000004">
    <property type="protein sequence ID" value="KKO10591.1"/>
    <property type="molecule type" value="Genomic_DNA"/>
</dbReference>
<accession>A0A0F9VZY4</accession>
<comment type="caution">
    <text evidence="5">The sequence shown here is derived from an EMBL/GenBank/DDBJ whole genome shotgun (WGS) entry which is preliminary data.</text>
</comment>
<reference evidence="5" key="1">
    <citation type="journal article" date="2015" name="Nature">
        <title>Complex archaea that bridge the gap between prokaryotes and eukaryotes.</title>
        <authorList>
            <person name="Spang A."/>
            <person name="Saw J.H."/>
            <person name="Jorgensen S.L."/>
            <person name="Zaremba-Niedzwiedzka K."/>
            <person name="Martijn J."/>
            <person name="Lind A.E."/>
            <person name="van Eijk R."/>
            <person name="Schleper C."/>
            <person name="Guy L."/>
            <person name="Ettema T.J."/>
        </authorList>
    </citation>
    <scope>NUCLEOTIDE SEQUENCE</scope>
</reference>
<protein>
    <recommendedName>
        <fullName evidence="3">Phosphatase NudJ</fullName>
    </recommendedName>
</protein>
<dbReference type="InterPro" id="IPR000086">
    <property type="entry name" value="NUDIX_hydrolase_dom"/>
</dbReference>
<evidence type="ECO:0000256" key="1">
    <source>
        <dbReference type="ARBA" id="ARBA00007608"/>
    </source>
</evidence>
<dbReference type="InterPro" id="IPR015797">
    <property type="entry name" value="NUDIX_hydrolase-like_dom_sf"/>
</dbReference>
<dbReference type="CDD" id="cd03675">
    <property type="entry name" value="NUDIX_Hydrolase"/>
    <property type="match status" value="1"/>
</dbReference>
<dbReference type="Gene3D" id="3.90.79.10">
    <property type="entry name" value="Nucleoside Triphosphate Pyrophosphohydrolase"/>
    <property type="match status" value="1"/>
</dbReference>
<dbReference type="Pfam" id="PF00293">
    <property type="entry name" value="NUDIX"/>
    <property type="match status" value="1"/>
</dbReference>
<dbReference type="AlphaFoldDB" id="A0A0F9VZY4"/>
<dbReference type="GO" id="GO:0017110">
    <property type="term" value="F:nucleoside diphosphate phosphatase activity"/>
    <property type="evidence" value="ECO:0007669"/>
    <property type="project" value="InterPro"/>
</dbReference>
<evidence type="ECO:0000256" key="3">
    <source>
        <dbReference type="ARBA" id="ARBA00015552"/>
    </source>
</evidence>
<dbReference type="PANTHER" id="PTHR43222">
    <property type="entry name" value="NUDIX HYDROLASE 23"/>
    <property type="match status" value="1"/>
</dbReference>
<organism evidence="5">
    <name type="scientific">marine sediment metagenome</name>
    <dbReference type="NCBI Taxonomy" id="412755"/>
    <lineage>
        <taxon>unclassified sequences</taxon>
        <taxon>metagenomes</taxon>
        <taxon>ecological metagenomes</taxon>
    </lineage>
</organism>
<feature type="domain" description="Nudix hydrolase" evidence="4">
    <location>
        <begin position="4"/>
        <end position="141"/>
    </location>
</feature>
<comment type="similarity">
    <text evidence="1">Belongs to the Nudix hydrolase family. NudJ subfamily.</text>
</comment>
<proteinExistence type="inferred from homology"/>
<dbReference type="SUPFAM" id="SSF55811">
    <property type="entry name" value="Nudix"/>
    <property type="match status" value="1"/>
</dbReference>
<dbReference type="InterPro" id="IPR033713">
    <property type="entry name" value="NudJ"/>
</dbReference>
<gene>
    <name evidence="5" type="ORF">LCGC14_0020710</name>
</gene>
<sequence>MSWYPHQTVAVVVEKPRTDPTATPQFLIVEEVSDGRVVFNQPAGHLEANESLAQAAVREALEETAWHVELTGFIGVYQTVSAANGICYIRNCFAARALRHEADRDLDSDIIRTHWFSLPDLQAQQAQLRSPAVVVVIEDYLRGQVYPLSLVRDLSAT</sequence>
<dbReference type="PROSITE" id="PS51462">
    <property type="entry name" value="NUDIX"/>
    <property type="match status" value="1"/>
</dbReference>
<evidence type="ECO:0000256" key="2">
    <source>
        <dbReference type="ARBA" id="ARBA00011245"/>
    </source>
</evidence>
<evidence type="ECO:0000313" key="5">
    <source>
        <dbReference type="EMBL" id="KKO10591.1"/>
    </source>
</evidence>
<dbReference type="PANTHER" id="PTHR43222:SF11">
    <property type="entry name" value="PHOSPHATASE NUDJ"/>
    <property type="match status" value="1"/>
</dbReference>
<comment type="subunit">
    <text evidence="2">Monomer.</text>
</comment>